<evidence type="ECO:0000256" key="1">
    <source>
        <dbReference type="ARBA" id="ARBA00012247"/>
    </source>
</evidence>
<keyword evidence="5" id="KW-0325">Glycoprotein</keyword>
<keyword evidence="3" id="KW-0319">Glycerol metabolism</keyword>
<feature type="compositionally biased region" description="Polar residues" evidence="7">
    <location>
        <begin position="714"/>
        <end position="726"/>
    </location>
</feature>
<dbReference type="CDD" id="cd08604">
    <property type="entry name" value="GDPD_SHV3_repeat_2"/>
    <property type="match status" value="1"/>
</dbReference>
<name>A0ABD0ZPK0_CARAN</name>
<accession>A0ABD0ZPK0</accession>
<gene>
    <name evidence="10" type="ORF">V5N11_005154</name>
</gene>
<feature type="region of interest" description="Disordered" evidence="7">
    <location>
        <begin position="708"/>
        <end position="731"/>
    </location>
</feature>
<dbReference type="CDD" id="cd08603">
    <property type="entry name" value="GDPD_SHV3_repeat_1"/>
    <property type="match status" value="1"/>
</dbReference>
<evidence type="ECO:0000256" key="4">
    <source>
        <dbReference type="ARBA" id="ARBA00022801"/>
    </source>
</evidence>
<evidence type="ECO:0000256" key="6">
    <source>
        <dbReference type="ARBA" id="ARBA00047512"/>
    </source>
</evidence>
<sequence length="750" mass="82395">MILRSSTILFYSVVLIQLFASQIDAQRSTSPWQTLSGDAPLVIARGGFSGLFPDSSLAAYSFAISTSVDGAVMWCDVQLTKDGAGICFPDLNLGNASNIQDLYPNRQKSYAVNGIPTKGWFTIDFSLRDLSNVYLIRGILSRSEKFDGQFAISTIQNVDTQTKPGGFWLNVQHDAFYSQHNLNMSNFLLSVSRTVTIKFISSPEVNFFRKITGRFGRNGPIFVFQFLRKEELEPTTNQTYGSILSNLTFVKTFASGILVPKSYILPLDDKQYLLPHTSLVQDAHKAGLEVYVSGFANDVDIAYNYSFDPVSEYLSFVDNGDFSVDGLLSDFPITASASVDCFSHISRNATKQVDFLVISKNGASGDYPGCTDLAYEKAIKDGADVIDCSVQMSSDGIPFCLSSIDLGSTTTIAQTPFRNRSTSVPEISSVGGIYTFSLTWAEIQSLTPAISNPFKDSLFFRNPNERNSGKLLSLSEFLNLAKNSTSLSGVLISVENAVYLREKQGLNVVKAVLDTLIETGYSNSTTKKVMIQSTNSSVLVEFKKQSQYETVYKVQETIRDIFEYGIEEIKKFATAVVIRKSSVFPRADGFVTRQTNVVERLKKSHLPVYVELFQNEFVSQAYDFFSDATVEINSYITGAGINGTITEFPFTAARYKRNRCLGRKITPQYMSPVQPGGLLTLVTPQSLPPAEAPNLVITDADVIEPPLPPITAKAPTSTPGTPSTKAQAPRGQTRLTLSLLLPISASLLLM</sequence>
<keyword evidence="11" id="KW-1185">Reference proteome</keyword>
<dbReference type="PANTHER" id="PTHR43620:SF39">
    <property type="entry name" value="GLYCEROPHOSPHODIESTER PHOSPHODIESTERASE GDPDL1-RELATED"/>
    <property type="match status" value="1"/>
</dbReference>
<keyword evidence="2 8" id="KW-0732">Signal</keyword>
<evidence type="ECO:0000256" key="8">
    <source>
        <dbReference type="SAM" id="SignalP"/>
    </source>
</evidence>
<proteinExistence type="predicted"/>
<dbReference type="PANTHER" id="PTHR43620">
    <property type="entry name" value="GLYCEROPHOSPHORYL DIESTER PHOSPHODIESTERASE"/>
    <property type="match status" value="1"/>
</dbReference>
<dbReference type="FunFam" id="3.20.20.190:FF:000013">
    <property type="entry name" value="Glycerophosphodiester phosphodiesterase GDPDL3"/>
    <property type="match status" value="1"/>
</dbReference>
<protein>
    <recommendedName>
        <fullName evidence="1">glycerophosphodiester phosphodiesterase</fullName>
        <ecNumber evidence="1">3.1.4.46</ecNumber>
    </recommendedName>
</protein>
<evidence type="ECO:0000256" key="2">
    <source>
        <dbReference type="ARBA" id="ARBA00022729"/>
    </source>
</evidence>
<dbReference type="GO" id="GO:0006071">
    <property type="term" value="P:glycerol metabolic process"/>
    <property type="evidence" value="ECO:0007669"/>
    <property type="project" value="UniProtKB-KW"/>
</dbReference>
<feature type="domain" description="GP-PDE" evidence="9">
    <location>
        <begin position="355"/>
        <end position="656"/>
    </location>
</feature>
<comment type="catalytic activity">
    <reaction evidence="6">
        <text>a sn-glycero-3-phosphodiester + H2O = an alcohol + sn-glycerol 3-phosphate + H(+)</text>
        <dbReference type="Rhea" id="RHEA:12969"/>
        <dbReference type="ChEBI" id="CHEBI:15377"/>
        <dbReference type="ChEBI" id="CHEBI:15378"/>
        <dbReference type="ChEBI" id="CHEBI:30879"/>
        <dbReference type="ChEBI" id="CHEBI:57597"/>
        <dbReference type="ChEBI" id="CHEBI:83408"/>
        <dbReference type="EC" id="3.1.4.46"/>
    </reaction>
</comment>
<evidence type="ECO:0000256" key="7">
    <source>
        <dbReference type="SAM" id="MobiDB-lite"/>
    </source>
</evidence>
<evidence type="ECO:0000256" key="5">
    <source>
        <dbReference type="ARBA" id="ARBA00023180"/>
    </source>
</evidence>
<dbReference type="InterPro" id="IPR030395">
    <property type="entry name" value="GP_PDE_dom"/>
</dbReference>
<dbReference type="EC" id="3.1.4.46" evidence="1"/>
<dbReference type="SUPFAM" id="SSF51695">
    <property type="entry name" value="PLC-like phosphodiesterases"/>
    <property type="match status" value="2"/>
</dbReference>
<feature type="signal peptide" evidence="8">
    <location>
        <begin position="1"/>
        <end position="25"/>
    </location>
</feature>
<evidence type="ECO:0000259" key="9">
    <source>
        <dbReference type="PROSITE" id="PS51704"/>
    </source>
</evidence>
<reference evidence="10 11" key="1">
    <citation type="submission" date="2024-04" db="EMBL/GenBank/DDBJ databases">
        <title>Genome assembly C_amara_ONT_v2.</title>
        <authorList>
            <person name="Yant L."/>
            <person name="Moore C."/>
            <person name="Slenker M."/>
        </authorList>
    </citation>
    <scope>NUCLEOTIDE SEQUENCE [LARGE SCALE GENOMIC DNA]</scope>
    <source>
        <tissue evidence="10">Leaf</tissue>
    </source>
</reference>
<feature type="chain" id="PRO_5044761114" description="glycerophosphodiester phosphodiesterase" evidence="8">
    <location>
        <begin position="26"/>
        <end position="750"/>
    </location>
</feature>
<dbReference type="EMBL" id="JBANAX010000824">
    <property type="protein sequence ID" value="KAL1192399.1"/>
    <property type="molecule type" value="Genomic_DNA"/>
</dbReference>
<dbReference type="Pfam" id="PF03009">
    <property type="entry name" value="GDPD"/>
    <property type="match status" value="2"/>
</dbReference>
<evidence type="ECO:0000313" key="11">
    <source>
        <dbReference type="Proteomes" id="UP001558713"/>
    </source>
</evidence>
<keyword evidence="4" id="KW-0378">Hydrolase</keyword>
<dbReference type="Proteomes" id="UP001558713">
    <property type="component" value="Unassembled WGS sequence"/>
</dbReference>
<feature type="domain" description="GP-PDE" evidence="9">
    <location>
        <begin position="40"/>
        <end position="339"/>
    </location>
</feature>
<dbReference type="InterPro" id="IPR017946">
    <property type="entry name" value="PLC-like_Pdiesterase_TIM-brl"/>
</dbReference>
<dbReference type="GO" id="GO:0008889">
    <property type="term" value="F:glycerophosphodiester phosphodiesterase activity"/>
    <property type="evidence" value="ECO:0007669"/>
    <property type="project" value="UniProtKB-EC"/>
</dbReference>
<evidence type="ECO:0000256" key="3">
    <source>
        <dbReference type="ARBA" id="ARBA00022798"/>
    </source>
</evidence>
<dbReference type="PROSITE" id="PS51704">
    <property type="entry name" value="GP_PDE"/>
    <property type="match status" value="2"/>
</dbReference>
<comment type="caution">
    <text evidence="10">The sequence shown here is derived from an EMBL/GenBank/DDBJ whole genome shotgun (WGS) entry which is preliminary data.</text>
</comment>
<dbReference type="AlphaFoldDB" id="A0ABD0ZPK0"/>
<organism evidence="10 11">
    <name type="scientific">Cardamine amara subsp. amara</name>
    <dbReference type="NCBI Taxonomy" id="228776"/>
    <lineage>
        <taxon>Eukaryota</taxon>
        <taxon>Viridiplantae</taxon>
        <taxon>Streptophyta</taxon>
        <taxon>Embryophyta</taxon>
        <taxon>Tracheophyta</taxon>
        <taxon>Spermatophyta</taxon>
        <taxon>Magnoliopsida</taxon>
        <taxon>eudicotyledons</taxon>
        <taxon>Gunneridae</taxon>
        <taxon>Pentapetalae</taxon>
        <taxon>rosids</taxon>
        <taxon>malvids</taxon>
        <taxon>Brassicales</taxon>
        <taxon>Brassicaceae</taxon>
        <taxon>Cardamineae</taxon>
        <taxon>Cardamine</taxon>
    </lineage>
</organism>
<dbReference type="Gene3D" id="3.20.20.190">
    <property type="entry name" value="Phosphatidylinositol (PI) phosphodiesterase"/>
    <property type="match status" value="2"/>
</dbReference>
<dbReference type="FunFam" id="3.20.20.190:FF:000011">
    <property type="entry name" value="Glycerophosphodiester phosphodiesterase GDPDL3"/>
    <property type="match status" value="1"/>
</dbReference>
<evidence type="ECO:0000313" key="10">
    <source>
        <dbReference type="EMBL" id="KAL1192399.1"/>
    </source>
</evidence>